<name>A0A7R9GCZ4_9CRUS</name>
<feature type="region of interest" description="Disordered" evidence="1">
    <location>
        <begin position="44"/>
        <end position="76"/>
    </location>
</feature>
<dbReference type="AlphaFoldDB" id="A0A7R9GCZ4"/>
<dbReference type="InterPro" id="IPR046341">
    <property type="entry name" value="SET_dom_sf"/>
</dbReference>
<dbReference type="OrthoDB" id="6374143at2759"/>
<accession>A0A7R9GCZ4</accession>
<dbReference type="Gene3D" id="1.10.220.160">
    <property type="match status" value="2"/>
</dbReference>
<dbReference type="EMBL" id="OA882631">
    <property type="protein sequence ID" value="CAD7276302.1"/>
    <property type="molecule type" value="Genomic_DNA"/>
</dbReference>
<dbReference type="Proteomes" id="UP000678499">
    <property type="component" value="Unassembled WGS sequence"/>
</dbReference>
<evidence type="ECO:0000313" key="3">
    <source>
        <dbReference type="Proteomes" id="UP000678499"/>
    </source>
</evidence>
<organism evidence="2">
    <name type="scientific">Notodromas monacha</name>
    <dbReference type="NCBI Taxonomy" id="399045"/>
    <lineage>
        <taxon>Eukaryota</taxon>
        <taxon>Metazoa</taxon>
        <taxon>Ecdysozoa</taxon>
        <taxon>Arthropoda</taxon>
        <taxon>Crustacea</taxon>
        <taxon>Oligostraca</taxon>
        <taxon>Ostracoda</taxon>
        <taxon>Podocopa</taxon>
        <taxon>Podocopida</taxon>
        <taxon>Cypridocopina</taxon>
        <taxon>Cypridoidea</taxon>
        <taxon>Cyprididae</taxon>
        <taxon>Notodromas</taxon>
    </lineage>
</organism>
<evidence type="ECO:0008006" key="4">
    <source>
        <dbReference type="Google" id="ProtNLM"/>
    </source>
</evidence>
<dbReference type="CDD" id="cd20071">
    <property type="entry name" value="SET_SMYD"/>
    <property type="match status" value="1"/>
</dbReference>
<reference evidence="2" key="1">
    <citation type="submission" date="2020-11" db="EMBL/GenBank/DDBJ databases">
        <authorList>
            <person name="Tran Van P."/>
        </authorList>
    </citation>
    <scope>NUCLEOTIDE SEQUENCE</scope>
</reference>
<dbReference type="EMBL" id="CAJPEX010000594">
    <property type="protein sequence ID" value="CAG0916454.1"/>
    <property type="molecule type" value="Genomic_DNA"/>
</dbReference>
<gene>
    <name evidence="2" type="ORF">NMOB1V02_LOCUS4071</name>
</gene>
<dbReference type="PANTHER" id="PTHR46455:SF1">
    <property type="entry name" value="SET AND MYND DOMAIN CONTAINING, ARTHROPOD-SPECIFIC, MEMBER 2"/>
    <property type="match status" value="1"/>
</dbReference>
<dbReference type="PANTHER" id="PTHR46455">
    <property type="entry name" value="SET AND MYND DOMAIN CONTAINING, ARTHROPOD-SPECIFIC, MEMBER 4, ISOFORM A"/>
    <property type="match status" value="1"/>
</dbReference>
<evidence type="ECO:0000313" key="2">
    <source>
        <dbReference type="EMBL" id="CAD7276302.1"/>
    </source>
</evidence>
<dbReference type="Gene3D" id="6.10.140.2220">
    <property type="match status" value="1"/>
</dbReference>
<protein>
    <recommendedName>
        <fullName evidence="4">SET domain-containing protein</fullName>
    </recommendedName>
</protein>
<dbReference type="SUPFAM" id="SSF82199">
    <property type="entry name" value="SET domain"/>
    <property type="match status" value="1"/>
</dbReference>
<dbReference type="Gene3D" id="2.170.270.10">
    <property type="entry name" value="SET domain"/>
    <property type="match status" value="2"/>
</dbReference>
<keyword evidence="3" id="KW-1185">Reference proteome</keyword>
<sequence>MWYLEASRDLAPGAEILREPALVAGPKQVTTPVCLGCYKPLTAPPAAAASSSSSNSRDDHDTSAAGADNKDSSSSSSSFSWCSCPGCGWPLCSLACATAACHAESGECDALSRGGGGGSGERGKPPVMVKFKDASEPCPQYECIIVLRALLLRERDPLRWRLLMLLQSHDNAADAAGNEEEGNGPCVEDSPPAAAAAAAADDDGGIQRPPELVHYINVNIVSYIRDHLHLGDIFSGDIVRRVAGIVDINAFELKDGDRLYCGVFFMSAMMAHSCVVNTSHSLFLSKTDAEQQVQRDDDEEQQVLLVIRATVPIPHNASIVTSYAPALDGTLARRPHLLRAKLFACTCARCADPTELDTLFGAIRCCHASSGCTGALISEQPLDDMASWACSNAPDCDARMSVDDVLKAVDDVTRDVEKAGEDVVRLEQVLKTQRALADTHYVVFGVKASLAQLYGRVPRFLLRDLPAGLLKRKEQLCREVLDVLRVLEPGFSRMRGLLLYEFHAAVLMRVNALFDGDASPAECLPLLVEARAALAESALILGMEPARAVEGRIGRTAASQVAELDDWIHRVGAIV</sequence>
<proteinExistence type="predicted"/>
<dbReference type="InterPro" id="IPR053010">
    <property type="entry name" value="SET_SmydA-8"/>
</dbReference>
<evidence type="ECO:0000256" key="1">
    <source>
        <dbReference type="SAM" id="MobiDB-lite"/>
    </source>
</evidence>
<feature type="compositionally biased region" description="Low complexity" evidence="1">
    <location>
        <begin position="44"/>
        <end position="54"/>
    </location>
</feature>